<dbReference type="SUPFAM" id="SSF50118">
    <property type="entry name" value="Cell growth inhibitor/plasmid maintenance toxic component"/>
    <property type="match status" value="1"/>
</dbReference>
<dbReference type="OrthoDB" id="5184628at2"/>
<dbReference type="KEGG" id="aer:AERYTH_13270"/>
<evidence type="ECO:0000256" key="2">
    <source>
        <dbReference type="ARBA" id="ARBA00022649"/>
    </source>
</evidence>
<proteinExistence type="inferred from homology"/>
<evidence type="ECO:0000313" key="3">
    <source>
        <dbReference type="EMBL" id="ALX05598.1"/>
    </source>
</evidence>
<organism evidence="3 4">
    <name type="scientific">Aeromicrobium erythreum</name>
    <dbReference type="NCBI Taxonomy" id="2041"/>
    <lineage>
        <taxon>Bacteria</taxon>
        <taxon>Bacillati</taxon>
        <taxon>Actinomycetota</taxon>
        <taxon>Actinomycetes</taxon>
        <taxon>Propionibacteriales</taxon>
        <taxon>Nocardioidaceae</taxon>
        <taxon>Aeromicrobium</taxon>
    </lineage>
</organism>
<dbReference type="Gene3D" id="2.30.30.110">
    <property type="match status" value="1"/>
</dbReference>
<dbReference type="STRING" id="2041.AERYTH_13270"/>
<protein>
    <submittedName>
        <fullName evidence="3">Growth inhibitor PemK</fullName>
    </submittedName>
</protein>
<name>A0A0U4CCL5_9ACTN</name>
<dbReference type="AlphaFoldDB" id="A0A0U4CCL5"/>
<reference evidence="3 4" key="1">
    <citation type="journal article" date="1991" name="Int. J. Syst. Bacteriol.">
        <title>Description of the erythromycin-producing bacterium Arthrobacter sp. strain NRRL B-3381 as Aeromicrobium erythreum gen. nov., sp. nov.</title>
        <authorList>
            <person name="Miller E.S."/>
            <person name="Woese C.R."/>
            <person name="Brenner S."/>
        </authorList>
    </citation>
    <scope>NUCLEOTIDE SEQUENCE [LARGE SCALE GENOMIC DNA]</scope>
    <source>
        <strain evidence="3 4">AR18</strain>
    </source>
</reference>
<dbReference type="InterPro" id="IPR003477">
    <property type="entry name" value="PemK-like"/>
</dbReference>
<accession>A0A0U4CCL5</accession>
<keyword evidence="2" id="KW-1277">Toxin-antitoxin system</keyword>
<dbReference type="Proteomes" id="UP000067689">
    <property type="component" value="Chromosome"/>
</dbReference>
<gene>
    <name evidence="3" type="ORF">AERYTH_13270</name>
</gene>
<dbReference type="GO" id="GO:0003677">
    <property type="term" value="F:DNA binding"/>
    <property type="evidence" value="ECO:0007669"/>
    <property type="project" value="InterPro"/>
</dbReference>
<dbReference type="InterPro" id="IPR011067">
    <property type="entry name" value="Plasmid_toxin/cell-grow_inhib"/>
</dbReference>
<dbReference type="PATRIC" id="fig|2041.4.peg.2767"/>
<dbReference type="Pfam" id="PF02452">
    <property type="entry name" value="PemK_toxin"/>
    <property type="match status" value="1"/>
</dbReference>
<evidence type="ECO:0000256" key="1">
    <source>
        <dbReference type="ARBA" id="ARBA00007521"/>
    </source>
</evidence>
<sequence>MTYAPKPDGRPDPGEIVWTWVPYEDDPAQGKDRPVLVVGRDGARLVGLMLTSKDHDRDAAQEARDGRFWLDIGSGPWDAQGRPSEVRVNRLIDVDPDAVRREGAVLDEPRFAAVLAAAAEHLELA</sequence>
<evidence type="ECO:0000313" key="4">
    <source>
        <dbReference type="Proteomes" id="UP000067689"/>
    </source>
</evidence>
<keyword evidence="4" id="KW-1185">Reference proteome</keyword>
<dbReference type="EMBL" id="CP011502">
    <property type="protein sequence ID" value="ALX05598.1"/>
    <property type="molecule type" value="Genomic_DNA"/>
</dbReference>
<comment type="similarity">
    <text evidence="1">Belongs to the PemK/MazF family.</text>
</comment>